<feature type="binding site" evidence="7">
    <location>
        <position position="851"/>
    </location>
    <ligand>
        <name>Cu cation</name>
        <dbReference type="ChEBI" id="CHEBI:23378"/>
    </ligand>
</feature>
<dbReference type="InterPro" id="IPR017872">
    <property type="entry name" value="Pyrmidine_PPase_CS"/>
</dbReference>
<keyword evidence="6" id="KW-0808">Transferase</keyword>
<feature type="region of interest" description="Disordered" evidence="9">
    <location>
        <begin position="490"/>
        <end position="517"/>
    </location>
</feature>
<feature type="region of interest" description="Disordered" evidence="9">
    <location>
        <begin position="1"/>
        <end position="35"/>
    </location>
</feature>
<feature type="region of interest" description="Disordered" evidence="9">
    <location>
        <begin position="381"/>
        <end position="425"/>
    </location>
</feature>
<evidence type="ECO:0000256" key="6">
    <source>
        <dbReference type="ARBA" id="ARBA00022679"/>
    </source>
</evidence>
<evidence type="ECO:0000256" key="9">
    <source>
        <dbReference type="SAM" id="MobiDB-lite"/>
    </source>
</evidence>
<accession>A0A8I5NIS4</accession>
<dbReference type="PANTHER" id="PTHR10515:SF0">
    <property type="entry name" value="THYMIDINE PHOSPHORYLASE"/>
    <property type="match status" value="1"/>
</dbReference>
<evidence type="ECO:0000256" key="5">
    <source>
        <dbReference type="ARBA" id="ARBA00022676"/>
    </source>
</evidence>
<dbReference type="GO" id="GO:0016763">
    <property type="term" value="F:pentosyltransferase activity"/>
    <property type="evidence" value="ECO:0007669"/>
    <property type="project" value="UniProtKB-ARBA"/>
</dbReference>
<protein>
    <recommendedName>
        <fullName evidence="14">Thymidine phosphorylase</fullName>
    </recommendedName>
</protein>
<evidence type="ECO:0000313" key="12">
    <source>
        <dbReference type="Ensembl" id="ENSPANP00000055162.1"/>
    </source>
</evidence>
<organism evidence="12 13">
    <name type="scientific">Papio anubis</name>
    <name type="common">Olive baboon</name>
    <dbReference type="NCBI Taxonomy" id="9555"/>
    <lineage>
        <taxon>Eukaryota</taxon>
        <taxon>Metazoa</taxon>
        <taxon>Chordata</taxon>
        <taxon>Craniata</taxon>
        <taxon>Vertebrata</taxon>
        <taxon>Euteleostomi</taxon>
        <taxon>Mammalia</taxon>
        <taxon>Eutheria</taxon>
        <taxon>Euarchontoglires</taxon>
        <taxon>Primates</taxon>
        <taxon>Haplorrhini</taxon>
        <taxon>Catarrhini</taxon>
        <taxon>Cercopithecidae</taxon>
        <taxon>Cercopithecinae</taxon>
        <taxon>Papio</taxon>
    </lineage>
</organism>
<dbReference type="GO" id="GO:0006206">
    <property type="term" value="P:pyrimidine nucleobase metabolic process"/>
    <property type="evidence" value="ECO:0007669"/>
    <property type="project" value="InterPro"/>
</dbReference>
<evidence type="ECO:0000256" key="8">
    <source>
        <dbReference type="PIRSR" id="PIRSR603782-2"/>
    </source>
</evidence>
<dbReference type="Proteomes" id="UP000028761">
    <property type="component" value="Chromosome 16"/>
</dbReference>
<dbReference type="InterPro" id="IPR003782">
    <property type="entry name" value="SCO1/SenC"/>
</dbReference>
<feature type="disulfide bond" description="Redox-active" evidence="8">
    <location>
        <begin position="760"/>
        <end position="764"/>
    </location>
</feature>
<dbReference type="Pfam" id="PF02630">
    <property type="entry name" value="SCO1-SenC"/>
    <property type="match status" value="1"/>
</dbReference>
<dbReference type="GO" id="GO:0004645">
    <property type="term" value="F:1,4-alpha-oligoglucan phosphorylase activity"/>
    <property type="evidence" value="ECO:0007669"/>
    <property type="project" value="InterPro"/>
</dbReference>
<dbReference type="InterPro" id="IPR017459">
    <property type="entry name" value="Glycosyl_Trfase_fam3_N_dom"/>
</dbReference>
<evidence type="ECO:0000256" key="3">
    <source>
        <dbReference type="ARBA" id="ARBA00010996"/>
    </source>
</evidence>
<dbReference type="RefSeq" id="XP_031511993.1">
    <property type="nucleotide sequence ID" value="XM_031656133.1"/>
</dbReference>
<comment type="subunit">
    <text evidence="4">Homodimer.</text>
</comment>
<dbReference type="GO" id="GO:0033617">
    <property type="term" value="P:mitochondrial respiratory chain complex IV assembly"/>
    <property type="evidence" value="ECO:0007669"/>
    <property type="project" value="UniProtKB-ARBA"/>
</dbReference>
<evidence type="ECO:0008006" key="14">
    <source>
        <dbReference type="Google" id="ProtNLM"/>
    </source>
</evidence>
<dbReference type="OMA" id="RSHMAAF"/>
<dbReference type="Gene3D" id="1.20.970.10">
    <property type="entry name" value="Transferase, Pyrimidine Nucleoside Phosphorylase, Chain C"/>
    <property type="match status" value="1"/>
</dbReference>
<dbReference type="InterPro" id="IPR000053">
    <property type="entry name" value="Thymidine/pyrmidine_PPase"/>
</dbReference>
<dbReference type="AlphaFoldDB" id="A0A8I5NIS4"/>
<dbReference type="Ensembl" id="ENSPANT00000084037.1">
    <property type="protein sequence ID" value="ENSPANP00000055162.1"/>
    <property type="gene ID" value="ENSPANG00000006414.3"/>
</dbReference>
<evidence type="ECO:0000259" key="11">
    <source>
        <dbReference type="Pfam" id="PF02885"/>
    </source>
</evidence>
<feature type="region of interest" description="Disordered" evidence="9">
    <location>
        <begin position="560"/>
        <end position="621"/>
    </location>
</feature>
<keyword evidence="7" id="KW-0186">Copper</keyword>
<keyword evidence="13" id="KW-1185">Reference proteome</keyword>
<dbReference type="GeneTree" id="ENSGT00390000009250"/>
<dbReference type="SUPFAM" id="SSF47648">
    <property type="entry name" value="Nucleoside phosphorylase/phosphoribosyltransferase N-terminal domain"/>
    <property type="match status" value="1"/>
</dbReference>
<feature type="domain" description="Glycosyl transferase family 3 N-terminal" evidence="11">
    <location>
        <begin position="37"/>
        <end position="98"/>
    </location>
</feature>
<dbReference type="FunFam" id="3.40.30.10:FF:000013">
    <property type="entry name" value="Blast:Protein SCO1 homolog, mitochondrial"/>
    <property type="match status" value="1"/>
</dbReference>
<feature type="domain" description="Glycosyl transferase family 3" evidence="10">
    <location>
        <begin position="109"/>
        <end position="339"/>
    </location>
</feature>
<comment type="similarity">
    <text evidence="2">Belongs to the thymidine/pyrimidine-nucleoside phosphorylase family.</text>
</comment>
<dbReference type="InterPro" id="IPR000312">
    <property type="entry name" value="Glycosyl_Trfase_fam3"/>
</dbReference>
<dbReference type="FunFam" id="3.40.1030.10:FF:000003">
    <property type="entry name" value="Pyrimidine-nucleoside phosphorylase"/>
    <property type="match status" value="1"/>
</dbReference>
<evidence type="ECO:0000256" key="2">
    <source>
        <dbReference type="ARBA" id="ARBA00006915"/>
    </source>
</evidence>
<reference evidence="12" key="3">
    <citation type="submission" date="2025-09" db="UniProtKB">
        <authorList>
            <consortium name="Ensembl"/>
        </authorList>
    </citation>
    <scope>IDENTIFICATION</scope>
</reference>
<evidence type="ECO:0000256" key="7">
    <source>
        <dbReference type="PIRSR" id="PIRSR603782-1"/>
    </source>
</evidence>
<evidence type="ECO:0000256" key="4">
    <source>
        <dbReference type="ARBA" id="ARBA00011738"/>
    </source>
</evidence>
<dbReference type="FunFam" id="1.20.970.10:FF:000011">
    <property type="entry name" value="Thymidine phosphorylase"/>
    <property type="match status" value="1"/>
</dbReference>
<dbReference type="NCBIfam" id="NF004490">
    <property type="entry name" value="PRK05820.1"/>
    <property type="match status" value="1"/>
</dbReference>
<dbReference type="Pfam" id="PF02885">
    <property type="entry name" value="Glycos_trans_3N"/>
    <property type="match status" value="1"/>
</dbReference>
<evidence type="ECO:0000256" key="1">
    <source>
        <dbReference type="ARBA" id="ARBA00004434"/>
    </source>
</evidence>
<dbReference type="Gene3D" id="3.40.30.10">
    <property type="entry name" value="Glutaredoxin"/>
    <property type="match status" value="1"/>
</dbReference>
<keyword evidence="8" id="KW-1015">Disulfide bond</keyword>
<sequence length="893" mass="95103">MAASTVGTGAPPAPGDLSGEGSQGLLEPSPEPKQLPELIRMKRDGGRLSEADIRGFVAAVVNGSAQGAQIGAMLMAIRLQGMDLEETSVLTQALAQSGQQLEWPEAWQQQLVDKHSTGGVGDKVSLVLAPALAACGCKVPMISGRGLGHTGGTLDKLESIPGFNVTQSPEQMQALLEQAGCCIVGQSEQLVPADGILYAARDVTATVDSLPLITASILSKKLVEGLSALVIDVKFGGAAVFPNQEQARELARTLVGVGASLGLRVAAALTAMDKPLGRYVGNALEVEEALLCMDGAGPPDLRDLVTTLGGALLWLSGHAGTQAQGAARVAAALDDGSALGRFERMLAAQGVDPGLARALCSGSPAERRQLLPRAQEQEELLAPADGERRGSPRHPASAIPFPSRAPAPSRARASQPLSPQAPWSWSGRCRWRWCCTSSGPGAAALGSRSAWGWAPNCWSTWVRGCAVGHPGSACTGTAPRSAARSAARCRRHSYSRTARPSRPPRPSPSSFCRRSNKAPLPRNFVGAWLAGAGAKASGPRGRGRLGEHVTCGGLRLPRKRRERVSGRARLRMRSSGDRLRPGCELVAPTIPEPARSPRGGAQGAGGRAASRGTGPLTRGPAARSIRSMLLLTRSPTAWHRLSHLKPPVLPGTVGGQALQLRSWFLSRQGPAETGRQGQPQGPGLRTRLLITALFGAGLGGAWLALRAEKERLQQQKRIEALRQAAVGQGDFHLLDHKGQARRKADFRGQWVLMYFGFTHCPDICPDELEKLVQVVRKLEAEPGLPPVQPVFITVDPERDNVEAMARYVKDFHPRLLGLTGSTEQIAQATHSYRVYYSAGPKDEDQDYIVDHSITIYLLNPDGLFTDYYGRSRSAEQISDSVRRHMATFRSVLS</sequence>
<dbReference type="SUPFAM" id="SSF52418">
    <property type="entry name" value="Nucleoside phosphorylase/phosphoribosyltransferase catalytic domain"/>
    <property type="match status" value="1"/>
</dbReference>
<feature type="binding site" evidence="7">
    <location>
        <position position="760"/>
    </location>
    <ligand>
        <name>Cu cation</name>
        <dbReference type="ChEBI" id="CHEBI:23378"/>
    </ligand>
</feature>
<proteinExistence type="inferred from homology"/>
<dbReference type="GO" id="GO:0005743">
    <property type="term" value="C:mitochondrial inner membrane"/>
    <property type="evidence" value="ECO:0007669"/>
    <property type="project" value="UniProtKB-SubCell"/>
</dbReference>
<dbReference type="CDD" id="cd02968">
    <property type="entry name" value="SCO"/>
    <property type="match status" value="1"/>
</dbReference>
<comment type="similarity">
    <text evidence="3">Belongs to the SCO1/2 family.</text>
</comment>
<reference evidence="12 13" key="1">
    <citation type="submission" date="2012-03" db="EMBL/GenBank/DDBJ databases">
        <title>Whole Genome Assembly of Papio anubis.</title>
        <authorList>
            <person name="Liu Y.L."/>
            <person name="Abraham K.A."/>
            <person name="Akbar H.A."/>
            <person name="Ali S.A."/>
            <person name="Anosike U.A."/>
            <person name="Aqrawi P.A."/>
            <person name="Arias F.A."/>
            <person name="Attaway T.A."/>
            <person name="Awwad R.A."/>
            <person name="Babu C.B."/>
            <person name="Bandaranaike D.B."/>
            <person name="Battles P.B."/>
            <person name="Bell A.B."/>
            <person name="Beltran B.B."/>
            <person name="Berhane-Mersha D.B."/>
            <person name="Bess C.B."/>
            <person name="Bickham C.B."/>
            <person name="Bolden T.B."/>
            <person name="Carter K.C."/>
            <person name="Chau D.C."/>
            <person name="Chavez A.C."/>
            <person name="Clerc-Blankenburg K.C."/>
            <person name="Coyle M.C."/>
            <person name="Dao M.D."/>
            <person name="Davila M.L.D."/>
            <person name="Davy-Carroll L.D."/>
            <person name="Denson S.D."/>
            <person name="Dinh H.D."/>
            <person name="Fernandez S.F."/>
            <person name="Fernando P.F."/>
            <person name="Forbes L.F."/>
            <person name="Francis C.F."/>
            <person name="Francisco L.F."/>
            <person name="Fu Q.F."/>
            <person name="Garcia-Iii R.G."/>
            <person name="Garrett T.G."/>
            <person name="Gross S.G."/>
            <person name="Gubbala S.G."/>
            <person name="Hirani K.H."/>
            <person name="Hogues M.H."/>
            <person name="Hollins B.H."/>
            <person name="Jackson L.J."/>
            <person name="Javaid M.J."/>
            <person name="Jhangiani S.J."/>
            <person name="Johnson A.J."/>
            <person name="Johnson B.J."/>
            <person name="Jones J.J."/>
            <person name="Joshi V.J."/>
            <person name="Kalu J.K."/>
            <person name="Khan N.K."/>
            <person name="Korchina V.K."/>
            <person name="Kovar C.K."/>
            <person name="Lago L.L."/>
            <person name="Lara F.L."/>
            <person name="Le T.-K.L."/>
            <person name="Lee S.L."/>
            <person name="Legall-Iii F.L."/>
            <person name="Lemon S.L."/>
            <person name="Liu J.L."/>
            <person name="Liu Y.-S.L."/>
            <person name="Liyanage D.L."/>
            <person name="Lopez J.L."/>
            <person name="Lorensuhewa L.L."/>
            <person name="Mata R.M."/>
            <person name="Mathew T.M."/>
            <person name="Mercado C.M."/>
            <person name="Mercado I.M."/>
            <person name="Morales K.M."/>
            <person name="Morgan M.M."/>
            <person name="Munidasa M.M."/>
            <person name="Ngo D.N."/>
            <person name="Nguyen L.N."/>
            <person name="Nguyen T.N."/>
            <person name="Nguyen N.N."/>
            <person name="Obregon M.O."/>
            <person name="Okwuonu G.O."/>
            <person name="Ongeri F.O."/>
            <person name="Onwere C.O."/>
            <person name="Osifeso I.O."/>
            <person name="Parra A.P."/>
            <person name="Patil S.P."/>
            <person name="Perez A.P."/>
            <person name="Perez Y.P."/>
            <person name="Pham C.P."/>
            <person name="Pu L.-L.P."/>
            <person name="Puazo M.P."/>
            <person name="Quiroz J.Q."/>
            <person name="Rouhana J.R."/>
            <person name="Ruiz M.R."/>
            <person name="Ruiz S.-J.R."/>
            <person name="Saada N.S."/>
            <person name="Santibanez J.S."/>
            <person name="Scheel M.S."/>
            <person name="Schneider B.S."/>
            <person name="Simmons D.S."/>
            <person name="Sisson I.S."/>
            <person name="Tang L.-Y.T."/>
            <person name="Thornton R.T."/>
            <person name="Tisius J.T."/>
            <person name="Toledanes G.T."/>
            <person name="Trejos Z.T."/>
            <person name="Usmani K.U."/>
            <person name="Varghese R.V."/>
            <person name="Vattathil S.V."/>
            <person name="Vee V.V."/>
            <person name="Walker D.W."/>
            <person name="Weissenberger G.W."/>
            <person name="White C.W."/>
            <person name="Williams A.W."/>
            <person name="Woodworth J.W."/>
            <person name="Wright R.W."/>
            <person name="Zhu Y.Z."/>
            <person name="Han Y.H."/>
            <person name="Newsham I.N."/>
            <person name="Nazareth L.N."/>
            <person name="Worley K.W."/>
            <person name="Muzny D.M."/>
            <person name="Rogers J.R."/>
            <person name="Gibbs R.G."/>
        </authorList>
    </citation>
    <scope>NUCLEOTIDE SEQUENCE [LARGE SCALE GENOMIC DNA]</scope>
</reference>
<keyword evidence="7" id="KW-0479">Metal-binding</keyword>
<reference evidence="12" key="2">
    <citation type="submission" date="2025-08" db="UniProtKB">
        <authorList>
            <consortium name="Ensembl"/>
        </authorList>
    </citation>
    <scope>IDENTIFICATION</scope>
</reference>
<dbReference type="PANTHER" id="PTHR10515">
    <property type="entry name" value="THYMIDINE PHOSPHORYLASE"/>
    <property type="match status" value="1"/>
</dbReference>
<dbReference type="InterPro" id="IPR036320">
    <property type="entry name" value="Glycosyl_Trfase_fam3_N_dom_sf"/>
</dbReference>
<dbReference type="PROSITE" id="PS00647">
    <property type="entry name" value="THYMID_PHOSPHORYLASE"/>
    <property type="match status" value="1"/>
</dbReference>
<feature type="binding site" evidence="7">
    <location>
        <position position="764"/>
    </location>
    <ligand>
        <name>Cu cation</name>
        <dbReference type="ChEBI" id="CHEBI:23378"/>
    </ligand>
</feature>
<keyword evidence="5" id="KW-0328">Glycosyltransferase</keyword>
<comment type="subcellular location">
    <subcellularLocation>
        <location evidence="1">Mitochondrion inner membrane</location>
        <topology evidence="1">Single-pass membrane protein</topology>
    </subcellularLocation>
</comment>
<dbReference type="SUPFAM" id="SSF52833">
    <property type="entry name" value="Thioredoxin-like"/>
    <property type="match status" value="1"/>
</dbReference>
<dbReference type="InterPro" id="IPR036249">
    <property type="entry name" value="Thioredoxin-like_sf"/>
</dbReference>
<feature type="compositionally biased region" description="Low complexity" evidence="9">
    <location>
        <begin position="395"/>
        <end position="425"/>
    </location>
</feature>
<dbReference type="GeneID" id="101005875"/>
<dbReference type="GO" id="GO:0005829">
    <property type="term" value="C:cytosol"/>
    <property type="evidence" value="ECO:0007669"/>
    <property type="project" value="TreeGrafter"/>
</dbReference>
<dbReference type="Gene3D" id="3.40.1030.10">
    <property type="entry name" value="Nucleoside phosphorylase/phosphoribosyltransferase catalytic domain"/>
    <property type="match status" value="1"/>
</dbReference>
<evidence type="ECO:0000259" key="10">
    <source>
        <dbReference type="Pfam" id="PF00591"/>
    </source>
</evidence>
<dbReference type="InterPro" id="IPR035902">
    <property type="entry name" value="Nuc_phospho_transferase"/>
</dbReference>
<dbReference type="Pfam" id="PF00591">
    <property type="entry name" value="Glycos_transf_3"/>
    <property type="match status" value="1"/>
</dbReference>
<feature type="compositionally biased region" description="Basic residues" evidence="9">
    <location>
        <begin position="560"/>
        <end position="572"/>
    </location>
</feature>
<name>A0A8I5NIS4_PAPAN</name>
<evidence type="ECO:0000313" key="13">
    <source>
        <dbReference type="Proteomes" id="UP000028761"/>
    </source>
</evidence>
<dbReference type="GO" id="GO:0046872">
    <property type="term" value="F:metal ion binding"/>
    <property type="evidence" value="ECO:0007669"/>
    <property type="project" value="UniProtKB-KW"/>
</dbReference>